<proteinExistence type="predicted"/>
<dbReference type="RefSeq" id="WP_090338814.1">
    <property type="nucleotide sequence ID" value="NZ_FNXY01000007.1"/>
</dbReference>
<dbReference type="OrthoDB" id="9789777at2"/>
<feature type="signal peptide" evidence="1">
    <location>
        <begin position="1"/>
        <end position="21"/>
    </location>
</feature>
<gene>
    <name evidence="3" type="ORF">SAMN04487995_4421</name>
</gene>
<keyword evidence="1" id="KW-0732">Signal</keyword>
<name>A0A1H6YQP3_9BACT</name>
<evidence type="ECO:0000313" key="3">
    <source>
        <dbReference type="EMBL" id="SEJ39055.1"/>
    </source>
</evidence>
<keyword evidence="4" id="KW-1185">Reference proteome</keyword>
<dbReference type="STRING" id="408657.SAMN04487995_4421"/>
<dbReference type="InterPro" id="IPR036380">
    <property type="entry name" value="Isochorismatase-like_sf"/>
</dbReference>
<feature type="domain" description="Isochorismatase-like" evidence="2">
    <location>
        <begin position="36"/>
        <end position="187"/>
    </location>
</feature>
<dbReference type="Pfam" id="PF00857">
    <property type="entry name" value="Isochorismatase"/>
    <property type="match status" value="1"/>
</dbReference>
<dbReference type="PANTHER" id="PTHR43559">
    <property type="entry name" value="HYDROLASE YCAC-RELATED"/>
    <property type="match status" value="1"/>
</dbReference>
<dbReference type="EMBL" id="FNXY01000007">
    <property type="protein sequence ID" value="SEJ39055.1"/>
    <property type="molecule type" value="Genomic_DNA"/>
</dbReference>
<feature type="chain" id="PRO_5011451343" evidence="1">
    <location>
        <begin position="22"/>
        <end position="231"/>
    </location>
</feature>
<dbReference type="CDD" id="cd01012">
    <property type="entry name" value="YcaC_related"/>
    <property type="match status" value="1"/>
</dbReference>
<evidence type="ECO:0000259" key="2">
    <source>
        <dbReference type="Pfam" id="PF00857"/>
    </source>
</evidence>
<dbReference type="InterPro" id="IPR053152">
    <property type="entry name" value="Hydrolase_YcaC-like"/>
</dbReference>
<dbReference type="Gene3D" id="3.40.50.850">
    <property type="entry name" value="Isochorismatase-like"/>
    <property type="match status" value="1"/>
</dbReference>
<evidence type="ECO:0000313" key="4">
    <source>
        <dbReference type="Proteomes" id="UP000199532"/>
    </source>
</evidence>
<dbReference type="PANTHER" id="PTHR43559:SF1">
    <property type="entry name" value="HYDROLASE"/>
    <property type="match status" value="1"/>
</dbReference>
<reference evidence="3 4" key="1">
    <citation type="submission" date="2016-10" db="EMBL/GenBank/DDBJ databases">
        <authorList>
            <person name="de Groot N.N."/>
        </authorList>
    </citation>
    <scope>NUCLEOTIDE SEQUENCE [LARGE SCALE GENOMIC DNA]</scope>
    <source>
        <strain evidence="3 4">DSM 19938</strain>
    </source>
</reference>
<evidence type="ECO:0000256" key="1">
    <source>
        <dbReference type="SAM" id="SignalP"/>
    </source>
</evidence>
<dbReference type="AlphaFoldDB" id="A0A1H6YQP3"/>
<dbReference type="SUPFAM" id="SSF52499">
    <property type="entry name" value="Isochorismatase-like hydrolases"/>
    <property type="match status" value="1"/>
</dbReference>
<organism evidence="3 4">
    <name type="scientific">Dyadobacter koreensis</name>
    <dbReference type="NCBI Taxonomy" id="408657"/>
    <lineage>
        <taxon>Bacteria</taxon>
        <taxon>Pseudomonadati</taxon>
        <taxon>Bacteroidota</taxon>
        <taxon>Cytophagia</taxon>
        <taxon>Cytophagales</taxon>
        <taxon>Spirosomataceae</taxon>
        <taxon>Dyadobacter</taxon>
    </lineage>
</organism>
<protein>
    <submittedName>
        <fullName evidence="3">Nicotinamidase-related amidase</fullName>
    </submittedName>
</protein>
<accession>A0A1H6YQP3</accession>
<sequence>MRKKLAFVFLFSLSICLEISAQKPAESLLTPANHSLVLVDHESQMAFPVKNITIDQLRTNVALIARGSKIFSVPTVVTTVAEKSFSGPVFPELLAAYPPASSGYLDRTTMNPWEDVNTYKAITGKGKKKIVFAGLWTSVCIVSPVLSALQEGYEVYVITDACGDVSAEAHEMAVQRMIKAGATPMNSMQYVLELQRDWARSATYNAVTDLFKDFGGTYGIGIQYSREMIKH</sequence>
<dbReference type="Proteomes" id="UP000199532">
    <property type="component" value="Unassembled WGS sequence"/>
</dbReference>
<dbReference type="InterPro" id="IPR000868">
    <property type="entry name" value="Isochorismatase-like_dom"/>
</dbReference>